<evidence type="ECO:0000256" key="5">
    <source>
        <dbReference type="ARBA" id="ARBA00022801"/>
    </source>
</evidence>
<protein>
    <recommendedName>
        <fullName evidence="12">DNA replication licensing factor MCM5</fullName>
        <ecNumber evidence="12">3.6.4.12</ecNumber>
    </recommendedName>
</protein>
<keyword evidence="10 12" id="KW-0131">Cell cycle</keyword>
<keyword evidence="5 12" id="KW-0378">Hydrolase</keyword>
<dbReference type="FunFam" id="3.40.50.300:FF:000241">
    <property type="entry name" value="DNA helicase"/>
    <property type="match status" value="1"/>
</dbReference>
<dbReference type="GO" id="GO:0005656">
    <property type="term" value="C:nuclear pre-replicative complex"/>
    <property type="evidence" value="ECO:0007669"/>
    <property type="project" value="UniProtKB-ARBA"/>
</dbReference>
<feature type="domain" description="MCM C-terminal AAA(+) ATPase" evidence="13">
    <location>
        <begin position="328"/>
        <end position="534"/>
    </location>
</feature>
<dbReference type="InterPro" id="IPR012340">
    <property type="entry name" value="NA-bd_OB-fold"/>
</dbReference>
<dbReference type="GO" id="GO:0016787">
    <property type="term" value="F:hydrolase activity"/>
    <property type="evidence" value="ECO:0007669"/>
    <property type="project" value="UniProtKB-KW"/>
</dbReference>
<evidence type="ECO:0000256" key="10">
    <source>
        <dbReference type="ARBA" id="ARBA00023306"/>
    </source>
</evidence>
<dbReference type="SMART" id="SM00350">
    <property type="entry name" value="MCM"/>
    <property type="match status" value="1"/>
</dbReference>
<dbReference type="GO" id="GO:0031261">
    <property type="term" value="C:DNA replication preinitiation complex"/>
    <property type="evidence" value="ECO:0007669"/>
    <property type="project" value="UniProtKB-ARBA"/>
</dbReference>
<dbReference type="CDD" id="cd17756">
    <property type="entry name" value="MCM5"/>
    <property type="match status" value="1"/>
</dbReference>
<dbReference type="GO" id="GO:0005524">
    <property type="term" value="F:ATP binding"/>
    <property type="evidence" value="ECO:0007669"/>
    <property type="project" value="UniProtKB-UniRule"/>
</dbReference>
<evidence type="ECO:0000256" key="11">
    <source>
        <dbReference type="RuleBase" id="RU004070"/>
    </source>
</evidence>
<dbReference type="InterPro" id="IPR008048">
    <property type="entry name" value="MCM5"/>
</dbReference>
<comment type="catalytic activity">
    <reaction evidence="12">
        <text>ATP + H2O = ADP + phosphate + H(+)</text>
        <dbReference type="Rhea" id="RHEA:13065"/>
        <dbReference type="ChEBI" id="CHEBI:15377"/>
        <dbReference type="ChEBI" id="CHEBI:15378"/>
        <dbReference type="ChEBI" id="CHEBI:30616"/>
        <dbReference type="ChEBI" id="CHEBI:43474"/>
        <dbReference type="ChEBI" id="CHEBI:456216"/>
        <dbReference type="EC" id="3.6.4.12"/>
    </reaction>
</comment>
<dbReference type="Gene3D" id="3.40.50.300">
    <property type="entry name" value="P-loop containing nucleotide triphosphate hydrolases"/>
    <property type="match status" value="1"/>
</dbReference>
<comment type="similarity">
    <text evidence="2 11">Belongs to the MCM family.</text>
</comment>
<dbReference type="InterPro" id="IPR027417">
    <property type="entry name" value="P-loop_NTPase"/>
</dbReference>
<dbReference type="EC" id="3.6.4.12" evidence="12"/>
<dbReference type="GO" id="GO:0000727">
    <property type="term" value="P:double-strand break repair via break-induced replication"/>
    <property type="evidence" value="ECO:0007669"/>
    <property type="project" value="TreeGrafter"/>
</dbReference>
<comment type="function">
    <text evidence="12">Acts as component of the MCM2-7 complex (MCM complex) which is the replicative helicase essential for 'once per cell cycle' DNA replication initiation and elongation in eukaryotic cells. The active ATPase sites in the MCM2-7 ring are formed through the interaction surfaces of two neighboring subunits such that a critical structure of a conserved arginine finger motif is provided in trans relative to the ATP-binding site of the Walker A box of the adjacent subunit. The six ATPase active sites, however, are likely to contribute differentially to the complex helicase activity.</text>
</comment>
<gene>
    <name evidence="14" type="primary">mcm5</name>
    <name evidence="14" type="ORF">LOC62_03G004428</name>
</gene>
<dbReference type="Pfam" id="PF14551">
    <property type="entry name" value="MCM_N"/>
    <property type="match status" value="1"/>
</dbReference>
<dbReference type="SUPFAM" id="SSF52540">
    <property type="entry name" value="P-loop containing nucleoside triphosphate hydrolases"/>
    <property type="match status" value="1"/>
</dbReference>
<dbReference type="InterPro" id="IPR001208">
    <property type="entry name" value="MCM_dom"/>
</dbReference>
<dbReference type="PRINTS" id="PR01657">
    <property type="entry name" value="MCMFAMILY"/>
</dbReference>
<evidence type="ECO:0000256" key="3">
    <source>
        <dbReference type="ARBA" id="ARBA00022705"/>
    </source>
</evidence>
<dbReference type="Pfam" id="PF17207">
    <property type="entry name" value="MCM_OB"/>
    <property type="match status" value="1"/>
</dbReference>
<dbReference type="Proteomes" id="UP000827549">
    <property type="component" value="Chromosome 3"/>
</dbReference>
<proteinExistence type="inferred from homology"/>
<dbReference type="FunFam" id="2.20.28.10:FF:000005">
    <property type="entry name" value="DNA helicase"/>
    <property type="match status" value="1"/>
</dbReference>
<reference evidence="14" key="1">
    <citation type="submission" date="2023-10" db="EMBL/GenBank/DDBJ databases">
        <authorList>
            <person name="Noh H."/>
        </authorList>
    </citation>
    <scope>NUCLEOTIDE SEQUENCE</scope>
    <source>
        <strain evidence="14">DUCC4014</strain>
    </source>
</reference>
<keyword evidence="8 11" id="KW-0238">DNA-binding</keyword>
<keyword evidence="3 12" id="KW-0235">DNA replication</keyword>
<evidence type="ECO:0000256" key="2">
    <source>
        <dbReference type="ARBA" id="ARBA00008010"/>
    </source>
</evidence>
<dbReference type="GO" id="GO:0006270">
    <property type="term" value="P:DNA replication initiation"/>
    <property type="evidence" value="ECO:0007669"/>
    <property type="project" value="UniProtKB-UniRule"/>
</dbReference>
<dbReference type="GO" id="GO:0003688">
    <property type="term" value="F:DNA replication origin binding"/>
    <property type="evidence" value="ECO:0007669"/>
    <property type="project" value="UniProtKB-UniRule"/>
</dbReference>
<sequence length="730" mass="81361">MSGFEQNRIYSVQVLEGDQGVDSPAETEAQFLRFLSEFRVNQEFIYRDRLRSSLLLHHHTLEVDLNDLNLFDAELAQKVRDKPGEMLPLLESALLRLARTLVSPSTEPGSSTAAELVPEMQVTLKSGMNMFQFRQLSADTLTTLVRLPGIVINASQLSARATELHLQCKSCRTVKVVKVPGGMGGERAALPRRCDAPAADGQKKDCPMDPYVILHDRCRFVDQQTIKLQEAPDMVPVGELPRHMMLQAERYLSGKVVPGSRIIATGIYSTFAPTSKNSKNSGAPALRQPYLRVLGIEIDSSVASSPGSRVFTPEEEEHYQQLARSDGLYERFAQSVAPSIYGNLDIKKSVTCLLMGGSKKILPDGMRLRGDINVLLLGDPGTAKSQLLKFVEKVSPISVYTSGKGSSAAGLTASVQRDPITREFYLEGGAMVLADGGVVCIDEFDKMRDEDRVAIHEAMEQQTISIAKAGITTILNSRTSVLAAANPVFGRYDDMKSPGENIDFQTTILSRFDMIFIVKDEHNEARDRTIAKHVMNIHMNREAGEDVIGEIDIDKMKRYIAYCKSRCAPRLSPEASEMLSSHFVSLRKQVQQVERDNDERSSIPITVRQLEAMIRISESLAKITLSPQVGPHHVEEAIRLFKYSTMDAVAAGQVDGMSRAELQDEMERIEKELKRRLPIGWSTSYQSLVREFVNQQGYSQHALERAVFVLEKREVIRFSNQKKVVNRVGV</sequence>
<keyword evidence="15" id="KW-1185">Reference proteome</keyword>
<evidence type="ECO:0000259" key="13">
    <source>
        <dbReference type="PROSITE" id="PS50051"/>
    </source>
</evidence>
<dbReference type="GO" id="GO:0003697">
    <property type="term" value="F:single-stranded DNA binding"/>
    <property type="evidence" value="ECO:0007669"/>
    <property type="project" value="TreeGrafter"/>
</dbReference>
<dbReference type="InterPro" id="IPR027925">
    <property type="entry name" value="MCM_N"/>
</dbReference>
<dbReference type="PRINTS" id="PR01661">
    <property type="entry name" value="MCMPROTEIN5"/>
</dbReference>
<dbReference type="GO" id="GO:0043596">
    <property type="term" value="C:nuclear replication fork"/>
    <property type="evidence" value="ECO:0007669"/>
    <property type="project" value="UniProtKB-ARBA"/>
</dbReference>
<dbReference type="PANTHER" id="PTHR11630:SF42">
    <property type="entry name" value="DNA REPLICATION LICENSING FACTOR MCM5"/>
    <property type="match status" value="1"/>
</dbReference>
<accession>A0AAF0Y9Z6</accession>
<dbReference type="InterPro" id="IPR031327">
    <property type="entry name" value="MCM"/>
</dbReference>
<dbReference type="EMBL" id="CP086716">
    <property type="protein sequence ID" value="WOO80899.1"/>
    <property type="molecule type" value="Genomic_DNA"/>
</dbReference>
<dbReference type="Pfam" id="PF00493">
    <property type="entry name" value="MCM"/>
    <property type="match status" value="1"/>
</dbReference>
<evidence type="ECO:0000256" key="4">
    <source>
        <dbReference type="ARBA" id="ARBA00022741"/>
    </source>
</evidence>
<evidence type="ECO:0000256" key="1">
    <source>
        <dbReference type="ARBA" id="ARBA00004123"/>
    </source>
</evidence>
<dbReference type="PROSITE" id="PS50051">
    <property type="entry name" value="MCM_2"/>
    <property type="match status" value="1"/>
</dbReference>
<dbReference type="InterPro" id="IPR054125">
    <property type="entry name" value="MCM5_C"/>
</dbReference>
<dbReference type="PANTHER" id="PTHR11630">
    <property type="entry name" value="DNA REPLICATION LICENSING FACTOR MCM FAMILY MEMBER"/>
    <property type="match status" value="1"/>
</dbReference>
<dbReference type="InterPro" id="IPR041562">
    <property type="entry name" value="MCM_lid"/>
</dbReference>
<evidence type="ECO:0000256" key="6">
    <source>
        <dbReference type="ARBA" id="ARBA00022806"/>
    </source>
</evidence>
<comment type="subcellular location">
    <subcellularLocation>
        <location evidence="1 12">Nucleus</location>
    </subcellularLocation>
</comment>
<keyword evidence="9 12" id="KW-0539">Nucleus</keyword>
<keyword evidence="4 11" id="KW-0547">Nucleotide-binding</keyword>
<evidence type="ECO:0000313" key="15">
    <source>
        <dbReference type="Proteomes" id="UP000827549"/>
    </source>
</evidence>
<dbReference type="InterPro" id="IPR033762">
    <property type="entry name" value="MCM_OB"/>
</dbReference>
<keyword evidence="7 11" id="KW-0067">ATP-binding</keyword>
<evidence type="ECO:0000256" key="7">
    <source>
        <dbReference type="ARBA" id="ARBA00022840"/>
    </source>
</evidence>
<dbReference type="InterPro" id="IPR018525">
    <property type="entry name" value="MCM_CS"/>
</dbReference>
<name>A0AAF0Y9Z6_9TREE</name>
<dbReference type="Gene3D" id="3.30.1640.10">
    <property type="entry name" value="mini-chromosome maintenance (MCM) complex, chain A, domain 1"/>
    <property type="match status" value="1"/>
</dbReference>
<dbReference type="Pfam" id="PF21933">
    <property type="entry name" value="MCM5_C"/>
    <property type="match status" value="1"/>
</dbReference>
<dbReference type="RefSeq" id="XP_062626931.1">
    <property type="nucleotide sequence ID" value="XM_062770947.1"/>
</dbReference>
<evidence type="ECO:0000256" key="12">
    <source>
        <dbReference type="RuleBase" id="RU368063"/>
    </source>
</evidence>
<dbReference type="GeneID" id="87807666"/>
<dbReference type="Gene3D" id="2.20.28.10">
    <property type="match status" value="1"/>
</dbReference>
<dbReference type="GO" id="GO:0043138">
    <property type="term" value="F:3'-5' DNA helicase activity"/>
    <property type="evidence" value="ECO:0007669"/>
    <property type="project" value="TreeGrafter"/>
</dbReference>
<dbReference type="GO" id="GO:0006279">
    <property type="term" value="P:premeiotic DNA replication"/>
    <property type="evidence" value="ECO:0007669"/>
    <property type="project" value="UniProtKB-ARBA"/>
</dbReference>
<organism evidence="14 15">
    <name type="scientific">Vanrija pseudolonga</name>
    <dbReference type="NCBI Taxonomy" id="143232"/>
    <lineage>
        <taxon>Eukaryota</taxon>
        <taxon>Fungi</taxon>
        <taxon>Dikarya</taxon>
        <taxon>Basidiomycota</taxon>
        <taxon>Agaricomycotina</taxon>
        <taxon>Tremellomycetes</taxon>
        <taxon>Trichosporonales</taxon>
        <taxon>Trichosporonaceae</taxon>
        <taxon>Vanrija</taxon>
    </lineage>
</organism>
<evidence type="ECO:0000256" key="8">
    <source>
        <dbReference type="ARBA" id="ARBA00023125"/>
    </source>
</evidence>
<dbReference type="PROSITE" id="PS00847">
    <property type="entry name" value="MCM_1"/>
    <property type="match status" value="1"/>
</dbReference>
<comment type="subunit">
    <text evidence="12">Component of the MCM2-7 complex.</text>
</comment>
<evidence type="ECO:0000313" key="14">
    <source>
        <dbReference type="EMBL" id="WOO80899.1"/>
    </source>
</evidence>
<dbReference type="GO" id="GO:0042555">
    <property type="term" value="C:MCM complex"/>
    <property type="evidence" value="ECO:0007669"/>
    <property type="project" value="UniProtKB-UniRule"/>
</dbReference>
<evidence type="ECO:0000256" key="9">
    <source>
        <dbReference type="ARBA" id="ARBA00023242"/>
    </source>
</evidence>
<dbReference type="GO" id="GO:0017116">
    <property type="term" value="F:single-stranded DNA helicase activity"/>
    <property type="evidence" value="ECO:0007669"/>
    <property type="project" value="TreeGrafter"/>
</dbReference>
<keyword evidence="6 12" id="KW-0347">Helicase</keyword>
<dbReference type="Gene3D" id="2.40.50.140">
    <property type="entry name" value="Nucleic acid-binding proteins"/>
    <property type="match status" value="1"/>
</dbReference>
<dbReference type="AlphaFoldDB" id="A0AAF0Y9Z6"/>
<dbReference type="Pfam" id="PF17855">
    <property type="entry name" value="MCM_lid"/>
    <property type="match status" value="1"/>
</dbReference>
<dbReference type="SUPFAM" id="SSF50249">
    <property type="entry name" value="Nucleic acid-binding proteins"/>
    <property type="match status" value="1"/>
</dbReference>